<dbReference type="PANTHER" id="PTHR31760">
    <property type="entry name" value="S-ADENOSYL-L-METHIONINE-DEPENDENT METHYLTRANSFERASES SUPERFAMILY PROTEIN"/>
    <property type="match status" value="1"/>
</dbReference>
<dbReference type="GO" id="GO:0070043">
    <property type="term" value="F:rRNA (guanine-N7-)-methyltransferase activity"/>
    <property type="evidence" value="ECO:0007669"/>
    <property type="project" value="UniProtKB-UniRule"/>
</dbReference>
<evidence type="ECO:0000256" key="1">
    <source>
        <dbReference type="ARBA" id="ARBA00022490"/>
    </source>
</evidence>
<reference evidence="7 8" key="1">
    <citation type="submission" date="2020-05" db="EMBL/GenBank/DDBJ databases">
        <title>Draft genome sequence of Mycobacterium hippocampi DL, isolated from European seabass, Dicentrarchus labrax, reared in fish farms.</title>
        <authorList>
            <person name="Stathopoulou P."/>
            <person name="Asimakis E."/>
            <person name="Tzokas K."/>
            <person name="Batargias C."/>
            <person name="Tsiamis G."/>
        </authorList>
    </citation>
    <scope>NUCLEOTIDE SEQUENCE [LARGE SCALE GENOMIC DNA]</scope>
    <source>
        <strain evidence="7 8">DL</strain>
    </source>
</reference>
<keyword evidence="5 6" id="KW-0949">S-adenosyl-L-methionine</keyword>
<feature type="binding site" evidence="6">
    <location>
        <position position="79"/>
    </location>
    <ligand>
        <name>S-adenosyl-L-methionine</name>
        <dbReference type="ChEBI" id="CHEBI:59789"/>
    </ligand>
</feature>
<dbReference type="EMBL" id="JABFYL010000014">
    <property type="protein sequence ID" value="NVN49404.1"/>
    <property type="molecule type" value="Genomic_DNA"/>
</dbReference>
<dbReference type="GO" id="GO:0005829">
    <property type="term" value="C:cytosol"/>
    <property type="evidence" value="ECO:0007669"/>
    <property type="project" value="TreeGrafter"/>
</dbReference>
<evidence type="ECO:0000313" key="8">
    <source>
        <dbReference type="Proteomes" id="UP000570517"/>
    </source>
</evidence>
<dbReference type="NCBIfam" id="TIGR00138">
    <property type="entry name" value="rsmG_gidB"/>
    <property type="match status" value="1"/>
</dbReference>
<dbReference type="AlphaFoldDB" id="A0A850PM67"/>
<dbReference type="Proteomes" id="UP000570517">
    <property type="component" value="Unassembled WGS sequence"/>
</dbReference>
<comment type="similarity">
    <text evidence="6">Belongs to the methyltransferase superfamily. RNA methyltransferase RsmG family.</text>
</comment>
<gene>
    <name evidence="6" type="primary">rsmG</name>
    <name evidence="7" type="ORF">HLY00_511</name>
</gene>
<dbReference type="InterPro" id="IPR029063">
    <property type="entry name" value="SAM-dependent_MTases_sf"/>
</dbReference>
<feature type="binding site" evidence="6">
    <location>
        <position position="142"/>
    </location>
    <ligand>
        <name>S-adenosyl-L-methionine</name>
        <dbReference type="ChEBI" id="CHEBI:59789"/>
    </ligand>
</feature>
<comment type="caution">
    <text evidence="6">Lacks conserved residue(s) required for the propagation of feature annotation.</text>
</comment>
<keyword evidence="1 6" id="KW-0963">Cytoplasm</keyword>
<dbReference type="RefSeq" id="WP_178357773.1">
    <property type="nucleotide sequence ID" value="NZ_JABFYL010000014.1"/>
</dbReference>
<dbReference type="Pfam" id="PF02527">
    <property type="entry name" value="GidB"/>
    <property type="match status" value="1"/>
</dbReference>
<keyword evidence="4 6" id="KW-0808">Transferase</keyword>
<evidence type="ECO:0000256" key="6">
    <source>
        <dbReference type="HAMAP-Rule" id="MF_00074"/>
    </source>
</evidence>
<comment type="caution">
    <text evidence="7">The sequence shown here is derived from an EMBL/GenBank/DDBJ whole genome shotgun (WGS) entry which is preliminary data.</text>
</comment>
<dbReference type="CDD" id="cd02440">
    <property type="entry name" value="AdoMet_MTases"/>
    <property type="match status" value="1"/>
</dbReference>
<evidence type="ECO:0000256" key="4">
    <source>
        <dbReference type="ARBA" id="ARBA00022679"/>
    </source>
</evidence>
<evidence type="ECO:0000313" key="7">
    <source>
        <dbReference type="EMBL" id="NVN49404.1"/>
    </source>
</evidence>
<dbReference type="PIRSF" id="PIRSF003078">
    <property type="entry name" value="GidB"/>
    <property type="match status" value="1"/>
</dbReference>
<dbReference type="EC" id="2.1.1.-" evidence="6"/>
<keyword evidence="8" id="KW-1185">Reference proteome</keyword>
<dbReference type="InterPro" id="IPR003682">
    <property type="entry name" value="rRNA_ssu_MeTfrase_G"/>
</dbReference>
<keyword evidence="2 6" id="KW-0698">rRNA processing</keyword>
<dbReference type="SUPFAM" id="SSF53335">
    <property type="entry name" value="S-adenosyl-L-methionine-dependent methyltransferases"/>
    <property type="match status" value="1"/>
</dbReference>
<feature type="binding site" evidence="6">
    <location>
        <position position="74"/>
    </location>
    <ligand>
        <name>S-adenosyl-L-methionine</name>
        <dbReference type="ChEBI" id="CHEBI:59789"/>
    </ligand>
</feature>
<organism evidence="7 8">
    <name type="scientific">Mycolicibacterium hippocampi</name>
    <dbReference type="NCBI Taxonomy" id="659824"/>
    <lineage>
        <taxon>Bacteria</taxon>
        <taxon>Bacillati</taxon>
        <taxon>Actinomycetota</taxon>
        <taxon>Actinomycetes</taxon>
        <taxon>Mycobacteriales</taxon>
        <taxon>Mycobacteriaceae</taxon>
        <taxon>Mycolicibacterium</taxon>
    </lineage>
</organism>
<protein>
    <recommendedName>
        <fullName evidence="6">Ribosomal RNA small subunit methyltransferase G</fullName>
        <ecNumber evidence="6">2.1.1.-</ecNumber>
    </recommendedName>
    <alternativeName>
        <fullName evidence="6">16S rRNA 7-methylguanosine methyltransferase</fullName>
        <shortName evidence="6">16S rRNA m7G methyltransferase</shortName>
    </alternativeName>
</protein>
<name>A0A850PM67_9MYCO</name>
<evidence type="ECO:0000256" key="3">
    <source>
        <dbReference type="ARBA" id="ARBA00022603"/>
    </source>
</evidence>
<keyword evidence="3 6" id="KW-0489">Methyltransferase</keyword>
<accession>A0A850PM67</accession>
<evidence type="ECO:0000256" key="2">
    <source>
        <dbReference type="ARBA" id="ARBA00022552"/>
    </source>
</evidence>
<feature type="binding site" evidence="6">
    <location>
        <begin position="124"/>
        <end position="125"/>
    </location>
    <ligand>
        <name>S-adenosyl-L-methionine</name>
        <dbReference type="ChEBI" id="CHEBI:59789"/>
    </ligand>
</feature>
<evidence type="ECO:0000256" key="5">
    <source>
        <dbReference type="ARBA" id="ARBA00022691"/>
    </source>
</evidence>
<dbReference type="PANTHER" id="PTHR31760:SF0">
    <property type="entry name" value="S-ADENOSYL-L-METHIONINE-DEPENDENT METHYLTRANSFERASES SUPERFAMILY PROTEIN"/>
    <property type="match status" value="1"/>
</dbReference>
<comment type="subcellular location">
    <subcellularLocation>
        <location evidence="6">Cytoplasm</location>
    </subcellularLocation>
</comment>
<sequence>MKHAEVPTPPDAVTAIFGEATEAAIQYAQILAGAGVERGLLGPREVSRVWDRHVLNSAVVAELVEPNEQIADIGSGAGLPGIPLALARPDIHVTLVEPLLRRSDFLREVIDELGINCRVVRGRAEDRVVRDEVGESDAVVSRAVASLDKLTKWSSPLLRSGGRMLAIKGERAEDEVREHRRAMTALGMTEVKVMRCGARFVDPPVTVVVGFQGASRRGRPSGGKHR</sequence>
<dbReference type="HAMAP" id="MF_00074">
    <property type="entry name" value="16SrRNA_methyltr_G"/>
    <property type="match status" value="1"/>
</dbReference>
<comment type="function">
    <text evidence="6">Specifically methylates the N7 position of a guanine in 16S rRNA.</text>
</comment>
<dbReference type="Gene3D" id="3.40.50.150">
    <property type="entry name" value="Vaccinia Virus protein VP39"/>
    <property type="match status" value="1"/>
</dbReference>
<proteinExistence type="inferred from homology"/>